<evidence type="ECO:0000256" key="1">
    <source>
        <dbReference type="ARBA" id="ARBA00009861"/>
    </source>
</evidence>
<dbReference type="Pfam" id="PF02458">
    <property type="entry name" value="Transferase"/>
    <property type="match status" value="2"/>
</dbReference>
<evidence type="ECO:0000256" key="2">
    <source>
        <dbReference type="ARBA" id="ARBA00022679"/>
    </source>
</evidence>
<evidence type="ECO:0000256" key="3">
    <source>
        <dbReference type="ARBA" id="ARBA00023315"/>
    </source>
</evidence>
<gene>
    <name evidence="4" type="ORF">D8674_027378</name>
</gene>
<keyword evidence="5" id="KW-1185">Reference proteome</keyword>
<organism evidence="4 5">
    <name type="scientific">Pyrus ussuriensis x Pyrus communis</name>
    <dbReference type="NCBI Taxonomy" id="2448454"/>
    <lineage>
        <taxon>Eukaryota</taxon>
        <taxon>Viridiplantae</taxon>
        <taxon>Streptophyta</taxon>
        <taxon>Embryophyta</taxon>
        <taxon>Tracheophyta</taxon>
        <taxon>Spermatophyta</taxon>
        <taxon>Magnoliopsida</taxon>
        <taxon>eudicotyledons</taxon>
        <taxon>Gunneridae</taxon>
        <taxon>Pentapetalae</taxon>
        <taxon>rosids</taxon>
        <taxon>fabids</taxon>
        <taxon>Rosales</taxon>
        <taxon>Rosaceae</taxon>
        <taxon>Amygdaloideae</taxon>
        <taxon>Maleae</taxon>
        <taxon>Pyrus</taxon>
    </lineage>
</organism>
<evidence type="ECO:0000313" key="5">
    <source>
        <dbReference type="Proteomes" id="UP000327157"/>
    </source>
</evidence>
<proteinExistence type="inferred from homology"/>
<dbReference type="AlphaFoldDB" id="A0A5N5IPH9"/>
<comment type="caution">
    <text evidence="4">The sequence shown here is derived from an EMBL/GenBank/DDBJ whole genome shotgun (WGS) entry which is preliminary data.</text>
</comment>
<dbReference type="OrthoDB" id="1932220at2759"/>
<dbReference type="PANTHER" id="PTHR31623">
    <property type="entry name" value="F21J9.9"/>
    <property type="match status" value="1"/>
</dbReference>
<dbReference type="PANTHER" id="PTHR31623:SF122">
    <property type="entry name" value="HXXXD-TYPE ACYL-TRANSFERASE FAMILY PROTEIN"/>
    <property type="match status" value="1"/>
</dbReference>
<evidence type="ECO:0000313" key="4">
    <source>
        <dbReference type="EMBL" id="KAB2636844.1"/>
    </source>
</evidence>
<reference evidence="4 5" key="1">
    <citation type="submission" date="2019-09" db="EMBL/GenBank/DDBJ databases">
        <authorList>
            <person name="Ou C."/>
        </authorList>
    </citation>
    <scope>NUCLEOTIDE SEQUENCE [LARGE SCALE GENOMIC DNA]</scope>
    <source>
        <strain evidence="4">S2</strain>
        <tissue evidence="4">Leaf</tissue>
    </source>
</reference>
<dbReference type="Gene3D" id="3.30.559.10">
    <property type="entry name" value="Chloramphenicol acetyltransferase-like domain"/>
    <property type="match status" value="2"/>
</dbReference>
<name>A0A5N5IPH9_9ROSA</name>
<dbReference type="Proteomes" id="UP000327157">
    <property type="component" value="Chromosome 5"/>
</dbReference>
<comment type="similarity">
    <text evidence="1">Belongs to the plant acyltransferase family.</text>
</comment>
<keyword evidence="2 4" id="KW-0808">Transferase</keyword>
<accession>A0A5N5IPH9</accession>
<keyword evidence="3 4" id="KW-0012">Acyltransferase</keyword>
<reference evidence="5" key="2">
    <citation type="submission" date="2019-10" db="EMBL/GenBank/DDBJ databases">
        <title>A de novo genome assembly of a pear dwarfing rootstock.</title>
        <authorList>
            <person name="Wang F."/>
            <person name="Wang J."/>
            <person name="Li S."/>
            <person name="Zhang Y."/>
            <person name="Fang M."/>
            <person name="Ma L."/>
            <person name="Zhao Y."/>
            <person name="Jiang S."/>
        </authorList>
    </citation>
    <scope>NUCLEOTIDE SEQUENCE [LARGE SCALE GENOMIC DNA]</scope>
</reference>
<reference evidence="4 5" key="3">
    <citation type="submission" date="2019-11" db="EMBL/GenBank/DDBJ databases">
        <title>A de novo genome assembly of a pear dwarfing rootstock.</title>
        <authorList>
            <person name="Wang F."/>
            <person name="Wang J."/>
            <person name="Li S."/>
            <person name="Zhang Y."/>
            <person name="Fang M."/>
            <person name="Ma L."/>
            <person name="Zhao Y."/>
            <person name="Jiang S."/>
        </authorList>
    </citation>
    <scope>NUCLEOTIDE SEQUENCE [LARGE SCALE GENOMIC DNA]</scope>
    <source>
        <strain evidence="4">S2</strain>
        <tissue evidence="4">Leaf</tissue>
    </source>
</reference>
<dbReference type="GO" id="GO:0016746">
    <property type="term" value="F:acyltransferase activity"/>
    <property type="evidence" value="ECO:0007669"/>
    <property type="project" value="UniProtKB-KW"/>
</dbReference>
<protein>
    <submittedName>
        <fullName evidence="4">BAHD acyltransferase</fullName>
    </submittedName>
</protein>
<dbReference type="InterPro" id="IPR023213">
    <property type="entry name" value="CAT-like_dom_sf"/>
</dbReference>
<dbReference type="EMBL" id="SMOL01000004">
    <property type="protein sequence ID" value="KAB2636844.1"/>
    <property type="molecule type" value="Genomic_DNA"/>
</dbReference>
<sequence length="344" mass="39115">MKIQVIYKETIKPSSPTPHHLRNLSLSVFDQPFQDIYVPLLLFYPNDNNKYFEGKHSLILNKPELVILKQLLPTVLDSSQADIGCLLLVKANFFECAIARGSNNTTDHIELLDKFGVAASLFPQVDFLNSLQPALEFPQEKCTTKRFVFDASKIAALKSKAGSATMENLTRVEYLRSLEVHNGIIKSKFGFVRPYAWCQAVNIRKILVRPSVENLLGNLVTSFPVKAKESEVDHDLQSLVAKLRKGIDEFKVKYTNGVSADDECEIFKEYMNLLARNDIETYSGSSCSWCKFPFYEANFGWQQLSWLRIRSSHEFKNAIIYMDTSDGVGVEASLIFTERRHGHN</sequence>